<evidence type="ECO:0000256" key="1">
    <source>
        <dbReference type="SAM" id="MobiDB-lite"/>
    </source>
</evidence>
<evidence type="ECO:0000256" key="2">
    <source>
        <dbReference type="SAM" id="SignalP"/>
    </source>
</evidence>
<dbReference type="Proteomes" id="UP001597068">
    <property type="component" value="Unassembled WGS sequence"/>
</dbReference>
<dbReference type="Gene3D" id="3.40.50.1820">
    <property type="entry name" value="alpha/beta hydrolase"/>
    <property type="match status" value="1"/>
</dbReference>
<accession>A0ABW3G553</accession>
<name>A0ABW3G553_9NOCA</name>
<proteinExistence type="predicted"/>
<dbReference type="InterPro" id="IPR029058">
    <property type="entry name" value="AB_hydrolase_fold"/>
</dbReference>
<dbReference type="RefSeq" id="WP_253646316.1">
    <property type="nucleotide sequence ID" value="NZ_BAAAMO010000002.1"/>
</dbReference>
<feature type="chain" id="PRO_5046911901" description="Alpha/beta hydrolase family protein" evidence="2">
    <location>
        <begin position="25"/>
        <end position="339"/>
    </location>
</feature>
<organism evidence="3 4">
    <name type="scientific">Williamsia deligens</name>
    <dbReference type="NCBI Taxonomy" id="321325"/>
    <lineage>
        <taxon>Bacteria</taxon>
        <taxon>Bacillati</taxon>
        <taxon>Actinomycetota</taxon>
        <taxon>Actinomycetes</taxon>
        <taxon>Mycobacteriales</taxon>
        <taxon>Nocardiaceae</taxon>
        <taxon>Williamsia</taxon>
    </lineage>
</organism>
<keyword evidence="2" id="KW-0732">Signal</keyword>
<protein>
    <recommendedName>
        <fullName evidence="5">Alpha/beta hydrolase family protein</fullName>
    </recommendedName>
</protein>
<evidence type="ECO:0000313" key="3">
    <source>
        <dbReference type="EMBL" id="MFD0925761.1"/>
    </source>
</evidence>
<gene>
    <name evidence="3" type="ORF">ACFQ04_08430</name>
</gene>
<reference evidence="4" key="1">
    <citation type="journal article" date="2019" name="Int. J. Syst. Evol. Microbiol.">
        <title>The Global Catalogue of Microorganisms (GCM) 10K type strain sequencing project: providing services to taxonomists for standard genome sequencing and annotation.</title>
        <authorList>
            <consortium name="The Broad Institute Genomics Platform"/>
            <consortium name="The Broad Institute Genome Sequencing Center for Infectious Disease"/>
            <person name="Wu L."/>
            <person name="Ma J."/>
        </authorList>
    </citation>
    <scope>NUCLEOTIDE SEQUENCE [LARGE SCALE GENOMIC DNA]</scope>
    <source>
        <strain evidence="4">CCUG 50873</strain>
    </source>
</reference>
<evidence type="ECO:0000313" key="4">
    <source>
        <dbReference type="Proteomes" id="UP001597068"/>
    </source>
</evidence>
<evidence type="ECO:0008006" key="5">
    <source>
        <dbReference type="Google" id="ProtNLM"/>
    </source>
</evidence>
<feature type="signal peptide" evidence="2">
    <location>
        <begin position="1"/>
        <end position="24"/>
    </location>
</feature>
<dbReference type="SUPFAM" id="SSF53474">
    <property type="entry name" value="alpha/beta-Hydrolases"/>
    <property type="match status" value="1"/>
</dbReference>
<dbReference type="EMBL" id="JBHTIL010000001">
    <property type="protein sequence ID" value="MFD0925761.1"/>
    <property type="molecule type" value="Genomic_DNA"/>
</dbReference>
<feature type="region of interest" description="Disordered" evidence="1">
    <location>
        <begin position="56"/>
        <end position="82"/>
    </location>
</feature>
<keyword evidence="4" id="KW-1185">Reference proteome</keyword>
<comment type="caution">
    <text evidence="3">The sequence shown here is derived from an EMBL/GenBank/DDBJ whole genome shotgun (WGS) entry which is preliminary data.</text>
</comment>
<sequence>MSRLLVLVTAVALMCLSAVSAASATPVDAIGTAPRDLARPGPFVVASTAATVPCSGPGAADQNADARRQGARTPLQCTTTQPVLGGPETSVDFYYPTTAPGRRPLVVFVPGDGANPGYFAALARHWAGYGFVVAIAMIRHEILPGSPFLGVRRALAADRDPRSPVFGRVDDRSVILAGHSAGATKAIEAAGLDGAARRGLPTPPDLALPHGVRLTAVLALQPDVHTVTAAVDAPTFTVTGDADRTSRPGPIGSIVQDRIDGPAWFAVAHGAPHLVSVDPVATVPFTRAALAFLLATTGDVTACRAFVGPQWSLRTDPTFVRTVRNRTAAAVTCPVGATR</sequence>